<comment type="caution">
    <text evidence="2">The sequence shown here is derived from an EMBL/GenBank/DDBJ whole genome shotgun (WGS) entry which is preliminary data.</text>
</comment>
<keyword evidence="3" id="KW-1185">Reference proteome</keyword>
<dbReference type="EMBL" id="JAWWNJ010000045">
    <property type="protein sequence ID" value="KAK7019080.1"/>
    <property type="molecule type" value="Genomic_DNA"/>
</dbReference>
<protein>
    <submittedName>
        <fullName evidence="2">Uncharacterized protein</fullName>
    </submittedName>
</protein>
<proteinExistence type="predicted"/>
<gene>
    <name evidence="1" type="ORF">R3P38DRAFT_3200312</name>
    <name evidence="2" type="ORF">R3P38DRAFT_3200322</name>
</gene>
<name>A0AAW0B1Z9_9AGAR</name>
<organism evidence="2 3">
    <name type="scientific">Favolaschia claudopus</name>
    <dbReference type="NCBI Taxonomy" id="2862362"/>
    <lineage>
        <taxon>Eukaryota</taxon>
        <taxon>Fungi</taxon>
        <taxon>Dikarya</taxon>
        <taxon>Basidiomycota</taxon>
        <taxon>Agaricomycotina</taxon>
        <taxon>Agaricomycetes</taxon>
        <taxon>Agaricomycetidae</taxon>
        <taxon>Agaricales</taxon>
        <taxon>Marasmiineae</taxon>
        <taxon>Mycenaceae</taxon>
        <taxon>Favolaschia</taxon>
    </lineage>
</organism>
<dbReference type="Proteomes" id="UP001362999">
    <property type="component" value="Unassembled WGS sequence"/>
</dbReference>
<dbReference type="EMBL" id="JAWWNJ010000045">
    <property type="protein sequence ID" value="KAK7019071.1"/>
    <property type="molecule type" value="Genomic_DNA"/>
</dbReference>
<accession>A0AAW0B1Z9</accession>
<evidence type="ECO:0000313" key="2">
    <source>
        <dbReference type="EMBL" id="KAK7019080.1"/>
    </source>
</evidence>
<sequence>MSRPHEERVLQMPELIFLILQHAIAEHTEQRFWKTEQHPIDLLPVCPEDRTPGNMPKTAGAAYLQVNRQWCKSGRCSLYHTVVLSRHVQVLSLAEALQKPEPRLGRYIRVLVLYNSIEFGDPLEEIFRQTSNLHTLSLSINFPKNRFPVITALLDSLPTITPRGLIIRDVPPVKRTKYCNWQPKGGPDLVELPRSDDEERDLVEKLSECIKKEWKDSLV</sequence>
<evidence type="ECO:0000313" key="3">
    <source>
        <dbReference type="Proteomes" id="UP001362999"/>
    </source>
</evidence>
<evidence type="ECO:0000313" key="1">
    <source>
        <dbReference type="EMBL" id="KAK7019071.1"/>
    </source>
</evidence>
<reference evidence="2 3" key="1">
    <citation type="journal article" date="2024" name="J Genomics">
        <title>Draft genome sequencing and assembly of Favolaschia claudopus CIRM-BRFM 2984 isolated from oak limbs.</title>
        <authorList>
            <person name="Navarro D."/>
            <person name="Drula E."/>
            <person name="Chaduli D."/>
            <person name="Cazenave R."/>
            <person name="Ahrendt S."/>
            <person name="Wang J."/>
            <person name="Lipzen A."/>
            <person name="Daum C."/>
            <person name="Barry K."/>
            <person name="Grigoriev I.V."/>
            <person name="Favel A."/>
            <person name="Rosso M.N."/>
            <person name="Martin F."/>
        </authorList>
    </citation>
    <scope>NUCLEOTIDE SEQUENCE [LARGE SCALE GENOMIC DNA]</scope>
    <source>
        <strain evidence="2 3">CIRM-BRFM 2984</strain>
    </source>
</reference>
<dbReference type="AlphaFoldDB" id="A0AAW0B1Z9"/>